<dbReference type="SUPFAM" id="SSF53155">
    <property type="entry name" value="Methylated DNA-protein cysteine methyltransferase domain"/>
    <property type="match status" value="1"/>
</dbReference>
<evidence type="ECO:0000256" key="10">
    <source>
        <dbReference type="ARBA" id="ARBA00031621"/>
    </source>
</evidence>
<keyword evidence="13" id="KW-1185">Reference proteome</keyword>
<dbReference type="Proteomes" id="UP000095283">
    <property type="component" value="Unplaced"/>
</dbReference>
<dbReference type="GO" id="GO:0006281">
    <property type="term" value="P:DNA repair"/>
    <property type="evidence" value="ECO:0007669"/>
    <property type="project" value="UniProtKB-KW"/>
</dbReference>
<keyword evidence="8" id="KW-0234">DNA repair</keyword>
<evidence type="ECO:0000256" key="9">
    <source>
        <dbReference type="ARBA" id="ARBA00030795"/>
    </source>
</evidence>
<accession>A0A1I7X7X4</accession>
<sequence length="175" mass="19124">MAGSRVMFQVSDSTLGEFLVAQCENSICALFFIGSCGRTVAMNDLKAAFPRSLVIEGNVRFVEQVRSILNGTCGCSNVPIHLKRSGDFTIAVWKELLKIERGKTKTYSEVATALGRPTAYRAVARACASNVIAVIVPCHRVIASSGHLSGYRWGIEIKKKLLAMEGDMDIFYTNL</sequence>
<evidence type="ECO:0000256" key="6">
    <source>
        <dbReference type="ARBA" id="ARBA00022679"/>
    </source>
</evidence>
<dbReference type="EC" id="2.1.1.63" evidence="3"/>
<proteinExistence type="inferred from homology"/>
<dbReference type="SUPFAM" id="SSF46767">
    <property type="entry name" value="Methylated DNA-protein cysteine methyltransferase, C-terminal domain"/>
    <property type="match status" value="1"/>
</dbReference>
<dbReference type="GO" id="GO:0032259">
    <property type="term" value="P:methylation"/>
    <property type="evidence" value="ECO:0007669"/>
    <property type="project" value="UniProtKB-KW"/>
</dbReference>
<evidence type="ECO:0000256" key="7">
    <source>
        <dbReference type="ARBA" id="ARBA00022763"/>
    </source>
</evidence>
<evidence type="ECO:0000313" key="14">
    <source>
        <dbReference type="WBParaSite" id="Hba_13491"/>
    </source>
</evidence>
<dbReference type="InterPro" id="IPR014048">
    <property type="entry name" value="MethylDNA_cys_MeTrfase_DNA-bd"/>
</dbReference>
<dbReference type="NCBIfam" id="TIGR00589">
    <property type="entry name" value="ogt"/>
    <property type="match status" value="1"/>
</dbReference>
<dbReference type="PANTHER" id="PTHR10815">
    <property type="entry name" value="METHYLATED-DNA--PROTEIN-CYSTEINE METHYLTRANSFERASE"/>
    <property type="match status" value="1"/>
</dbReference>
<dbReference type="PANTHER" id="PTHR10815:SF13">
    <property type="entry name" value="METHYLATED-DNA--PROTEIN-CYSTEINE METHYLTRANSFERASE"/>
    <property type="match status" value="1"/>
</dbReference>
<name>A0A1I7X7X4_HETBA</name>
<evidence type="ECO:0000256" key="11">
    <source>
        <dbReference type="ARBA" id="ARBA00049348"/>
    </source>
</evidence>
<dbReference type="AlphaFoldDB" id="A0A1I7X7X4"/>
<feature type="domain" description="Methylated-DNA-[protein]-cysteine S-methyltransferase DNA binding" evidence="12">
    <location>
        <begin position="87"/>
        <end position="166"/>
    </location>
</feature>
<dbReference type="PROSITE" id="PS00374">
    <property type="entry name" value="MGMT"/>
    <property type="match status" value="1"/>
</dbReference>
<comment type="catalytic activity">
    <reaction evidence="1">
        <text>a 4-O-methyl-thymidine in DNA + L-cysteinyl-[protein] = a thymidine in DNA + S-methyl-L-cysteinyl-[protein]</text>
        <dbReference type="Rhea" id="RHEA:53428"/>
        <dbReference type="Rhea" id="RHEA-COMP:10131"/>
        <dbReference type="Rhea" id="RHEA-COMP:10132"/>
        <dbReference type="Rhea" id="RHEA-COMP:13555"/>
        <dbReference type="Rhea" id="RHEA-COMP:13556"/>
        <dbReference type="ChEBI" id="CHEBI:29950"/>
        <dbReference type="ChEBI" id="CHEBI:82612"/>
        <dbReference type="ChEBI" id="CHEBI:137386"/>
        <dbReference type="ChEBI" id="CHEBI:137387"/>
        <dbReference type="EC" id="2.1.1.63"/>
    </reaction>
</comment>
<evidence type="ECO:0000256" key="8">
    <source>
        <dbReference type="ARBA" id="ARBA00023204"/>
    </source>
</evidence>
<evidence type="ECO:0000256" key="2">
    <source>
        <dbReference type="ARBA" id="ARBA00008711"/>
    </source>
</evidence>
<dbReference type="InterPro" id="IPR036631">
    <property type="entry name" value="MGMT_N_sf"/>
</dbReference>
<evidence type="ECO:0000256" key="5">
    <source>
        <dbReference type="ARBA" id="ARBA00022603"/>
    </source>
</evidence>
<comment type="catalytic activity">
    <reaction evidence="11">
        <text>a 6-O-methyl-2'-deoxyguanosine in DNA + L-cysteinyl-[protein] = S-methyl-L-cysteinyl-[protein] + a 2'-deoxyguanosine in DNA</text>
        <dbReference type="Rhea" id="RHEA:24000"/>
        <dbReference type="Rhea" id="RHEA-COMP:10131"/>
        <dbReference type="Rhea" id="RHEA-COMP:10132"/>
        <dbReference type="Rhea" id="RHEA-COMP:11367"/>
        <dbReference type="Rhea" id="RHEA-COMP:11368"/>
        <dbReference type="ChEBI" id="CHEBI:29950"/>
        <dbReference type="ChEBI" id="CHEBI:82612"/>
        <dbReference type="ChEBI" id="CHEBI:85445"/>
        <dbReference type="ChEBI" id="CHEBI:85448"/>
        <dbReference type="EC" id="2.1.1.63"/>
    </reaction>
</comment>
<dbReference type="InterPro" id="IPR001497">
    <property type="entry name" value="MethylDNA_cys_MeTrfase_AS"/>
</dbReference>
<dbReference type="Pfam" id="PF01035">
    <property type="entry name" value="DNA_binding_1"/>
    <property type="match status" value="1"/>
</dbReference>
<evidence type="ECO:0000259" key="12">
    <source>
        <dbReference type="Pfam" id="PF01035"/>
    </source>
</evidence>
<dbReference type="GO" id="GO:0003908">
    <property type="term" value="F:methylated-DNA-[protein]-cysteine S-methyltransferase activity"/>
    <property type="evidence" value="ECO:0007669"/>
    <property type="project" value="UniProtKB-EC"/>
</dbReference>
<keyword evidence="5" id="KW-0489">Methyltransferase</keyword>
<dbReference type="InterPro" id="IPR036388">
    <property type="entry name" value="WH-like_DNA-bd_sf"/>
</dbReference>
<dbReference type="Gene3D" id="1.10.10.10">
    <property type="entry name" value="Winged helix-like DNA-binding domain superfamily/Winged helix DNA-binding domain"/>
    <property type="match status" value="1"/>
</dbReference>
<dbReference type="InterPro" id="IPR036217">
    <property type="entry name" value="MethylDNA_cys_MeTrfase_DNAb"/>
</dbReference>
<dbReference type="FunFam" id="1.10.10.10:FF:000214">
    <property type="entry name" value="Methylated-DNA--protein-cysteine methyltransferase"/>
    <property type="match status" value="1"/>
</dbReference>
<evidence type="ECO:0000256" key="1">
    <source>
        <dbReference type="ARBA" id="ARBA00001286"/>
    </source>
</evidence>
<protein>
    <recommendedName>
        <fullName evidence="4">Methylated-DNA--protein-cysteine methyltransferase</fullName>
        <ecNumber evidence="3">2.1.1.63</ecNumber>
    </recommendedName>
    <alternativeName>
        <fullName evidence="9">6-O-methylguanine-DNA methyltransferase</fullName>
    </alternativeName>
    <alternativeName>
        <fullName evidence="10">O-6-methylguanine-DNA-alkyltransferase</fullName>
    </alternativeName>
</protein>
<evidence type="ECO:0000313" key="13">
    <source>
        <dbReference type="Proteomes" id="UP000095283"/>
    </source>
</evidence>
<keyword evidence="7" id="KW-0227">DNA damage</keyword>
<organism evidence="13 14">
    <name type="scientific">Heterorhabditis bacteriophora</name>
    <name type="common">Entomopathogenic nematode worm</name>
    <dbReference type="NCBI Taxonomy" id="37862"/>
    <lineage>
        <taxon>Eukaryota</taxon>
        <taxon>Metazoa</taxon>
        <taxon>Ecdysozoa</taxon>
        <taxon>Nematoda</taxon>
        <taxon>Chromadorea</taxon>
        <taxon>Rhabditida</taxon>
        <taxon>Rhabditina</taxon>
        <taxon>Rhabditomorpha</taxon>
        <taxon>Strongyloidea</taxon>
        <taxon>Heterorhabditidae</taxon>
        <taxon>Heterorhabditis</taxon>
    </lineage>
</organism>
<keyword evidence="6" id="KW-0808">Transferase</keyword>
<dbReference type="Gene3D" id="3.30.160.70">
    <property type="entry name" value="Methylated DNA-protein cysteine methyltransferase domain"/>
    <property type="match status" value="1"/>
</dbReference>
<dbReference type="WBParaSite" id="Hba_13491">
    <property type="protein sequence ID" value="Hba_13491"/>
    <property type="gene ID" value="Hba_13491"/>
</dbReference>
<evidence type="ECO:0000256" key="3">
    <source>
        <dbReference type="ARBA" id="ARBA00011918"/>
    </source>
</evidence>
<dbReference type="CDD" id="cd06445">
    <property type="entry name" value="ATase"/>
    <property type="match status" value="1"/>
</dbReference>
<reference evidence="14" key="1">
    <citation type="submission" date="2016-11" db="UniProtKB">
        <authorList>
            <consortium name="WormBaseParasite"/>
        </authorList>
    </citation>
    <scope>IDENTIFICATION</scope>
</reference>
<evidence type="ECO:0000256" key="4">
    <source>
        <dbReference type="ARBA" id="ARBA00015377"/>
    </source>
</evidence>
<comment type="similarity">
    <text evidence="2">Belongs to the MGMT family.</text>
</comment>